<evidence type="ECO:0000313" key="2">
    <source>
        <dbReference type="Proteomes" id="UP000063699"/>
    </source>
</evidence>
<proteinExistence type="predicted"/>
<protein>
    <submittedName>
        <fullName evidence="1">Uncharacterized protein</fullName>
    </submittedName>
</protein>
<dbReference type="AlphaFoldDB" id="A0A0N9IC46"/>
<dbReference type="EMBL" id="CP012752">
    <property type="protein sequence ID" value="ALG13904.1"/>
    <property type="molecule type" value="Genomic_DNA"/>
</dbReference>
<sequence length="611" mass="67854">MSETMREDSVLLAVHLGVVHRCARRSDGSVDLIAPAGTVPPGDFERTEDGSFVQRISESLPEGLFTLSVDGIEHPEPLLGYLAPDPATEIRQVQQRVWPGRQESDLLRFPTPVLAEDDVTEPGTGSIVTDLSVSVVAAAPSGWQRISVECRALGDRLELRSRVTLDDDAVHEWSPPALVGHWLHRLRMLAYRPSSGTWFTAKYELKRGAPATIEFDDEFPEDGDAHGCFNDLCALPRHAQAIPAAMAQGALVAYGQAADNDRRSLGDTPPRRGKPYTLLARLFDGFTSNDRPYVYRPALPASEKDAVLSFLDNGRVVLSSRGYSADLLHPGREALVPMAFLTDGTWVWPAAVAYYLRQHEIAPAPDFVQHIRSRGYRPPASVPRFALDRASAMAMGRPEPEAAVWEDYDRAAYALADMASRFRVSRRRYGIGRVRDQAWCMVREGDRWAAFWYSEAEHRRELEHVFDTVGQAATYIMGQLWQNYPNLQREPDEVLEPYEVLDVPIPPSPPLENFEGFRYVKVTDLDVEQFGPPASNLVYAPGTTADQIVPVLHGDASPRRLRLTGEWTVVSCATKDGETRPGGVRAYILPQATGDYLNWGQIVELSAVDGL</sequence>
<accession>A0A0N9IC46</accession>
<name>A0A0N9IC46_9PSEU</name>
<keyword evidence="2" id="KW-1185">Reference proteome</keyword>
<dbReference type="KEGG" id="kphy:AOZ06_49825"/>
<reference evidence="1 2" key="1">
    <citation type="submission" date="2015-07" db="EMBL/GenBank/DDBJ databases">
        <title>Genome sequencing of Kibdelosporangium phytohabitans.</title>
        <authorList>
            <person name="Qin S."/>
            <person name="Xing K."/>
        </authorList>
    </citation>
    <scope>NUCLEOTIDE SEQUENCE [LARGE SCALE GENOMIC DNA]</scope>
    <source>
        <strain evidence="1 2">KLBMP1111</strain>
    </source>
</reference>
<gene>
    <name evidence="1" type="ORF">AOZ06_49825</name>
</gene>
<dbReference type="Proteomes" id="UP000063699">
    <property type="component" value="Chromosome"/>
</dbReference>
<dbReference type="STRING" id="860235.AOZ06_49825"/>
<organism evidence="1 2">
    <name type="scientific">Kibdelosporangium phytohabitans</name>
    <dbReference type="NCBI Taxonomy" id="860235"/>
    <lineage>
        <taxon>Bacteria</taxon>
        <taxon>Bacillati</taxon>
        <taxon>Actinomycetota</taxon>
        <taxon>Actinomycetes</taxon>
        <taxon>Pseudonocardiales</taxon>
        <taxon>Pseudonocardiaceae</taxon>
        <taxon>Kibdelosporangium</taxon>
    </lineage>
</organism>
<evidence type="ECO:0000313" key="1">
    <source>
        <dbReference type="EMBL" id="ALG13904.1"/>
    </source>
</evidence>